<dbReference type="PANTHER" id="PTHR13932:SF1">
    <property type="entry name" value="OXYGEN-INDEPENDENT COPROPORPHYRINOGEN-III OXIDASE-LIKE PROTEIN HEMZ"/>
    <property type="match status" value="1"/>
</dbReference>
<accession>A0A9D0Z2Y7</accession>
<proteinExistence type="predicted"/>
<dbReference type="InterPro" id="IPR023404">
    <property type="entry name" value="rSAM_horseshoe"/>
</dbReference>
<dbReference type="GO" id="GO:0051989">
    <property type="term" value="F:coproporphyrinogen dehydrogenase activity"/>
    <property type="evidence" value="ECO:0007669"/>
    <property type="project" value="UniProtKB-EC"/>
</dbReference>
<dbReference type="CDD" id="cd01335">
    <property type="entry name" value="Radical_SAM"/>
    <property type="match status" value="1"/>
</dbReference>
<dbReference type="EMBL" id="DVFK01000080">
    <property type="protein sequence ID" value="HIQ67959.1"/>
    <property type="molecule type" value="Genomic_DNA"/>
</dbReference>
<dbReference type="InterPro" id="IPR034505">
    <property type="entry name" value="Coproporphyrinogen-III_oxidase"/>
</dbReference>
<comment type="caution">
    <text evidence="2">The sequence shown here is derived from an EMBL/GenBank/DDBJ whole genome shotgun (WGS) entry which is preliminary data.</text>
</comment>
<dbReference type="PANTHER" id="PTHR13932">
    <property type="entry name" value="COPROPORPHYRINIGEN III OXIDASE"/>
    <property type="match status" value="1"/>
</dbReference>
<dbReference type="InterPro" id="IPR023995">
    <property type="entry name" value="HemZ"/>
</dbReference>
<gene>
    <name evidence="2" type="primary">hemZ</name>
    <name evidence="2" type="ORF">IAB74_05590</name>
</gene>
<name>A0A9D0Z2Y7_9FIRM</name>
<dbReference type="SMART" id="SM00729">
    <property type="entry name" value="Elp3"/>
    <property type="match status" value="1"/>
</dbReference>
<evidence type="ECO:0000313" key="3">
    <source>
        <dbReference type="Proteomes" id="UP000886796"/>
    </source>
</evidence>
<dbReference type="NCBIfam" id="TIGR03994">
    <property type="entry name" value="rSAM_HemZ"/>
    <property type="match status" value="1"/>
</dbReference>
<reference evidence="2" key="2">
    <citation type="journal article" date="2021" name="PeerJ">
        <title>Extensive microbial diversity within the chicken gut microbiome revealed by metagenomics and culture.</title>
        <authorList>
            <person name="Gilroy R."/>
            <person name="Ravi A."/>
            <person name="Getino M."/>
            <person name="Pursley I."/>
            <person name="Horton D.L."/>
            <person name="Alikhan N.F."/>
            <person name="Baker D."/>
            <person name="Gharbi K."/>
            <person name="Hall N."/>
            <person name="Watson M."/>
            <person name="Adriaenssens E.M."/>
            <person name="Foster-Nyarko E."/>
            <person name="Jarju S."/>
            <person name="Secka A."/>
            <person name="Antonio M."/>
            <person name="Oren A."/>
            <person name="Chaudhuri R.R."/>
            <person name="La Ragione R."/>
            <person name="Hildebrand F."/>
            <person name="Pallen M.J."/>
        </authorList>
    </citation>
    <scope>NUCLEOTIDE SEQUENCE</scope>
    <source>
        <strain evidence="2">13361</strain>
    </source>
</reference>
<dbReference type="AlphaFoldDB" id="A0A9D0Z2Y7"/>
<dbReference type="GO" id="GO:0006779">
    <property type="term" value="P:porphyrin-containing compound biosynthetic process"/>
    <property type="evidence" value="ECO:0007669"/>
    <property type="project" value="TreeGrafter"/>
</dbReference>
<dbReference type="InterPro" id="IPR007197">
    <property type="entry name" value="rSAM"/>
</dbReference>
<dbReference type="SFLD" id="SFLDF00310">
    <property type="entry name" value="oxygen-independent_coproporphy"/>
    <property type="match status" value="1"/>
</dbReference>
<dbReference type="SFLD" id="SFLDS00029">
    <property type="entry name" value="Radical_SAM"/>
    <property type="match status" value="1"/>
</dbReference>
<protein>
    <submittedName>
        <fullName evidence="2">Coproporphyrinogen dehydrogenase HemZ</fullName>
        <ecNumber evidence="2">1.3.98.3</ecNumber>
    </submittedName>
</protein>
<evidence type="ECO:0000259" key="1">
    <source>
        <dbReference type="PROSITE" id="PS51918"/>
    </source>
</evidence>
<dbReference type="Gene3D" id="3.80.30.20">
    <property type="entry name" value="tm_1862 like domain"/>
    <property type="match status" value="1"/>
</dbReference>
<dbReference type="InterPro" id="IPR058240">
    <property type="entry name" value="rSAM_sf"/>
</dbReference>
<dbReference type="GO" id="GO:0051539">
    <property type="term" value="F:4 iron, 4 sulfur cluster binding"/>
    <property type="evidence" value="ECO:0007669"/>
    <property type="project" value="TreeGrafter"/>
</dbReference>
<dbReference type="SUPFAM" id="SSF102114">
    <property type="entry name" value="Radical SAM enzymes"/>
    <property type="match status" value="1"/>
</dbReference>
<dbReference type="InterPro" id="IPR006638">
    <property type="entry name" value="Elp3/MiaA/NifB-like_rSAM"/>
</dbReference>
<feature type="domain" description="Radical SAM core" evidence="1">
    <location>
        <begin position="148"/>
        <end position="385"/>
    </location>
</feature>
<dbReference type="GO" id="GO:0005737">
    <property type="term" value="C:cytoplasm"/>
    <property type="evidence" value="ECO:0007669"/>
    <property type="project" value="TreeGrafter"/>
</dbReference>
<sequence length="481" mass="53649">MKLTLLGHTDNYAVEQLQMALFPENPEGEAVSTLHRGKTWLTATTKITINGKTTQSSKRLKAEAETVPLRRRILQQSYYLAALPHLPEAPAWGALAGVRPTKLTTRHLLEGGTVDSARKLMERVYYVSPRRSRLAAECSESTAAAARLLEPTDISLYVGIPFCPTRCAYCSFVSRTVGKHTELLEPYLQALMEEIAFTGKALETSGFRVRTLYIGGGTPTTLSAAQLKTLIGALQDNFDLSRCLEFTVEGGRPDTLNPEKLQTLFDLGVGRMSINPQTMNDRVLKACGRPHTGADVVRSYQEAVAAGFRDINMDLIAGLPEDNYEDFCRSLDTVAALEPANITLHTLALKKGADLFEKRGNLPSREEVSRMVDYGEQVFRSLGYKPYYLYRQKYMSGSFENVGWSKDGRDCLYNIYMMEELHSILSLGGGGMNKVNLPDGTLQRFHNPKFPEQYIGQLDSVLEQKKTLFERMKGSKSCWTP</sequence>
<dbReference type="Pfam" id="PF04055">
    <property type="entry name" value="Radical_SAM"/>
    <property type="match status" value="1"/>
</dbReference>
<dbReference type="SFLD" id="SFLDG01065">
    <property type="entry name" value="anaerobic_coproporphyrinogen-I"/>
    <property type="match status" value="1"/>
</dbReference>
<keyword evidence="2" id="KW-0560">Oxidoreductase</keyword>
<dbReference type="EC" id="1.3.98.3" evidence="2"/>
<organism evidence="2 3">
    <name type="scientific">Candidatus Faecousia excrementigallinarum</name>
    <dbReference type="NCBI Taxonomy" id="2840806"/>
    <lineage>
        <taxon>Bacteria</taxon>
        <taxon>Bacillati</taxon>
        <taxon>Bacillota</taxon>
        <taxon>Clostridia</taxon>
        <taxon>Eubacteriales</taxon>
        <taxon>Oscillospiraceae</taxon>
        <taxon>Faecousia</taxon>
    </lineage>
</organism>
<evidence type="ECO:0000313" key="2">
    <source>
        <dbReference type="EMBL" id="HIQ67959.1"/>
    </source>
</evidence>
<reference evidence="2" key="1">
    <citation type="submission" date="2020-10" db="EMBL/GenBank/DDBJ databases">
        <authorList>
            <person name="Gilroy R."/>
        </authorList>
    </citation>
    <scope>NUCLEOTIDE SEQUENCE</scope>
    <source>
        <strain evidence="2">13361</strain>
    </source>
</reference>
<dbReference type="PROSITE" id="PS51918">
    <property type="entry name" value="RADICAL_SAM"/>
    <property type="match status" value="1"/>
</dbReference>
<dbReference type="SFLD" id="SFLDG01082">
    <property type="entry name" value="B12-binding_domain_containing"/>
    <property type="match status" value="1"/>
</dbReference>
<dbReference type="Proteomes" id="UP000886796">
    <property type="component" value="Unassembled WGS sequence"/>
</dbReference>